<dbReference type="OrthoDB" id="79480at2759"/>
<dbReference type="Proteomes" id="UP000187283">
    <property type="component" value="Unassembled WGS sequence"/>
</dbReference>
<keyword evidence="8" id="KW-1185">Reference proteome</keyword>
<feature type="domain" description="Chromatin assembly factor 1 subunit A dimerization" evidence="6">
    <location>
        <begin position="335"/>
        <end position="409"/>
    </location>
</feature>
<comment type="subcellular location">
    <subcellularLocation>
        <location evidence="1">Nucleus</location>
    </subcellularLocation>
</comment>
<organism evidence="7 8">
    <name type="scientific">Smittium culicis</name>
    <dbReference type="NCBI Taxonomy" id="133412"/>
    <lineage>
        <taxon>Eukaryota</taxon>
        <taxon>Fungi</taxon>
        <taxon>Fungi incertae sedis</taxon>
        <taxon>Zoopagomycota</taxon>
        <taxon>Kickxellomycotina</taxon>
        <taxon>Harpellomycetes</taxon>
        <taxon>Harpellales</taxon>
        <taxon>Legeriomycetaceae</taxon>
        <taxon>Smittium</taxon>
    </lineage>
</organism>
<protein>
    <recommendedName>
        <fullName evidence="6">Chromatin assembly factor 1 subunit A dimerization domain-containing protein</fullName>
    </recommendedName>
</protein>
<dbReference type="GO" id="GO:0005634">
    <property type="term" value="C:nucleus"/>
    <property type="evidence" value="ECO:0007669"/>
    <property type="project" value="UniProtKB-SubCell"/>
</dbReference>
<gene>
    <name evidence="7" type="ORF">AYI70_g652</name>
</gene>
<feature type="region of interest" description="Disordered" evidence="5">
    <location>
        <begin position="664"/>
        <end position="725"/>
    </location>
</feature>
<keyword evidence="4" id="KW-0539">Nucleus</keyword>
<dbReference type="PANTHER" id="PTHR15272">
    <property type="entry name" value="CHROMATIN ASSEMBLY FACTOR 1 SUBUNIT A CAF-1 SUBUNIT A"/>
    <property type="match status" value="1"/>
</dbReference>
<dbReference type="STRING" id="133412.A0A1R1YG61"/>
<evidence type="ECO:0000259" key="6">
    <source>
        <dbReference type="Pfam" id="PF12253"/>
    </source>
</evidence>
<evidence type="ECO:0000256" key="5">
    <source>
        <dbReference type="SAM" id="MobiDB-lite"/>
    </source>
</evidence>
<feature type="region of interest" description="Disordered" evidence="5">
    <location>
        <begin position="510"/>
        <end position="530"/>
    </location>
</feature>
<accession>A0A1R1YG61</accession>
<evidence type="ECO:0000256" key="1">
    <source>
        <dbReference type="ARBA" id="ARBA00004123"/>
    </source>
</evidence>
<keyword evidence="3" id="KW-0234">DNA repair</keyword>
<name>A0A1R1YG61_9FUNG</name>
<dbReference type="GO" id="GO:0006334">
    <property type="term" value="P:nucleosome assembly"/>
    <property type="evidence" value="ECO:0007669"/>
    <property type="project" value="TreeGrafter"/>
</dbReference>
<dbReference type="EMBL" id="LSSN01000111">
    <property type="protein sequence ID" value="OMJ25795.1"/>
    <property type="molecule type" value="Genomic_DNA"/>
</dbReference>
<feature type="compositionally biased region" description="Acidic residues" evidence="5">
    <location>
        <begin position="433"/>
        <end position="442"/>
    </location>
</feature>
<evidence type="ECO:0000313" key="8">
    <source>
        <dbReference type="Proteomes" id="UP000187283"/>
    </source>
</evidence>
<keyword evidence="2" id="KW-0227">DNA damage</keyword>
<reference evidence="7 8" key="1">
    <citation type="submission" date="2017-01" db="EMBL/GenBank/DDBJ databases">
        <authorList>
            <person name="Mah S.A."/>
            <person name="Swanson W.J."/>
            <person name="Moy G.W."/>
            <person name="Vacquier V.D."/>
        </authorList>
    </citation>
    <scope>NUCLEOTIDE SEQUENCE [LARGE SCALE GENOMIC DNA]</scope>
    <source>
        <strain evidence="7 8">GSMNP</strain>
    </source>
</reference>
<feature type="region of interest" description="Disordered" evidence="5">
    <location>
        <begin position="388"/>
        <end position="467"/>
    </location>
</feature>
<evidence type="ECO:0000256" key="3">
    <source>
        <dbReference type="ARBA" id="ARBA00023204"/>
    </source>
</evidence>
<evidence type="ECO:0000256" key="2">
    <source>
        <dbReference type="ARBA" id="ARBA00022763"/>
    </source>
</evidence>
<dbReference type="Pfam" id="PF12253">
    <property type="entry name" value="CAF1A_dimeriz"/>
    <property type="match status" value="1"/>
</dbReference>
<evidence type="ECO:0000256" key="4">
    <source>
        <dbReference type="ARBA" id="ARBA00023242"/>
    </source>
</evidence>
<dbReference type="PANTHER" id="PTHR15272:SF0">
    <property type="entry name" value="CHROMATIN ASSEMBLY FACTOR 1 SUBUNIT A"/>
    <property type="match status" value="1"/>
</dbReference>
<dbReference type="GO" id="GO:0033186">
    <property type="term" value="C:CAF-1 complex"/>
    <property type="evidence" value="ECO:0007669"/>
    <property type="project" value="TreeGrafter"/>
</dbReference>
<comment type="caution">
    <text evidence="7">The sequence shown here is derived from an EMBL/GenBank/DDBJ whole genome shotgun (WGS) entry which is preliminary data.</text>
</comment>
<proteinExistence type="predicted"/>
<feature type="compositionally biased region" description="Acidic residues" evidence="5">
    <location>
        <begin position="388"/>
        <end position="415"/>
    </location>
</feature>
<feature type="compositionally biased region" description="Polar residues" evidence="5">
    <location>
        <begin position="510"/>
        <end position="528"/>
    </location>
</feature>
<dbReference type="InterPro" id="IPR022043">
    <property type="entry name" value="CAF1A_DD"/>
</dbReference>
<evidence type="ECO:0000313" key="7">
    <source>
        <dbReference type="EMBL" id="OMJ25795.1"/>
    </source>
</evidence>
<dbReference type="GO" id="GO:0006281">
    <property type="term" value="P:DNA repair"/>
    <property type="evidence" value="ECO:0007669"/>
    <property type="project" value="UniProtKB-KW"/>
</dbReference>
<dbReference type="AlphaFoldDB" id="A0A1R1YG61"/>
<sequence>MDPSISPLIQENLDSSDDVLVDVETMDIIEPQQKIIESEPKKKIFKSINVRGKKVIFYESKLDVYRHPKVISEKIKNSISDVSERVNYGYEVNEDESFNAINTSKYNAKQEINSLLEIEPSKSEISKSIDVDCTINLGDSNEHTELGGNTSVKILNNDQILNTDQPLDNSENSQFLNGKVQTKLFGFFAKPKIPSDTSTKLEKDSQDSNKLKAQLSKDAFKDRIRPFYIKPNTTVANLNAPYDIEKIDYFSNKIDEHIKQNGSSDLITIPELLKTYKHCNNSKKKTENIVNLIADDSPGILFKPKLDGNEFEVNIIEDEPQDILGNGCDKKLHFKLIYFSESRRPCFYGTLSKKVTFVSGRRPFKKEPNTGVIDYDIDSEEEWDLLDEEGEELKSEDDEEEEEDEDFDEDAEIENEWIVNVSKENEQNSSESESSDSEDSDFDANNPKHIKPEIHSDSGVDNLSNSDGLSDIETMTIDMNEEIEIPKNNLFLNESEKTYIKPKRKLTNYNKSSDSISKASKNDSMTTKNQRKPITKLIPVIIGPIFPKPESTLSTNLNLDPGNVTSNNINTNIISSQQQILSKFPVVYFPRIKPKPIPVCDSSLSKKIVESVSTQTTELIVHTSPLGLRVLDNATKEKRNKSKVFRWYVKDSFLSGKKAAKKPQSKPTVSVIDLDEISSGENQVSDETSKKHNGRQRPAGDNGTGSSGMAKDGISESNQIKKEKSGQGVAPLLAFFQKL</sequence>